<reference evidence="4 5" key="1">
    <citation type="submission" date="2019-02" db="EMBL/GenBank/DDBJ databases">
        <title>Deep-cultivation of Planctomycetes and their phenomic and genomic characterization uncovers novel biology.</title>
        <authorList>
            <person name="Wiegand S."/>
            <person name="Jogler M."/>
            <person name="Boedeker C."/>
            <person name="Pinto D."/>
            <person name="Vollmers J."/>
            <person name="Rivas-Marin E."/>
            <person name="Kohn T."/>
            <person name="Peeters S.H."/>
            <person name="Heuer A."/>
            <person name="Rast P."/>
            <person name="Oberbeckmann S."/>
            <person name="Bunk B."/>
            <person name="Jeske O."/>
            <person name="Meyerdierks A."/>
            <person name="Storesund J.E."/>
            <person name="Kallscheuer N."/>
            <person name="Luecker S."/>
            <person name="Lage O.M."/>
            <person name="Pohl T."/>
            <person name="Merkel B.J."/>
            <person name="Hornburger P."/>
            <person name="Mueller R.-W."/>
            <person name="Bruemmer F."/>
            <person name="Labrenz M."/>
            <person name="Spormann A.M."/>
            <person name="Op den Camp H."/>
            <person name="Overmann J."/>
            <person name="Amann R."/>
            <person name="Jetten M.S.M."/>
            <person name="Mascher T."/>
            <person name="Medema M.H."/>
            <person name="Devos D.P."/>
            <person name="Kaster A.-K."/>
            <person name="Ovreas L."/>
            <person name="Rohde M."/>
            <person name="Galperin M.Y."/>
            <person name="Jogler C."/>
        </authorList>
    </citation>
    <scope>NUCLEOTIDE SEQUENCE [LARGE SCALE GENOMIC DNA]</scope>
    <source>
        <strain evidence="4 5">Pan161</strain>
    </source>
</reference>
<dbReference type="KEGG" id="gax:Pan161_44490"/>
<dbReference type="Pfam" id="PF24755">
    <property type="entry name" value="SpoVR_C"/>
    <property type="match status" value="1"/>
</dbReference>
<dbReference type="PANTHER" id="PTHR30029:SF2">
    <property type="entry name" value="STAGE V SPORULATION PROTEIN R"/>
    <property type="match status" value="1"/>
</dbReference>
<proteinExistence type="predicted"/>
<keyword evidence="5" id="KW-1185">Reference proteome</keyword>
<dbReference type="InterPro" id="IPR056174">
    <property type="entry name" value="SpoVR_N"/>
</dbReference>
<dbReference type="InterPro" id="IPR057008">
    <property type="entry name" value="SpoVR-like_C"/>
</dbReference>
<evidence type="ECO:0000259" key="2">
    <source>
        <dbReference type="Pfam" id="PF04293"/>
    </source>
</evidence>
<organism evidence="4 5">
    <name type="scientific">Gimesia algae</name>
    <dbReference type="NCBI Taxonomy" id="2527971"/>
    <lineage>
        <taxon>Bacteria</taxon>
        <taxon>Pseudomonadati</taxon>
        <taxon>Planctomycetota</taxon>
        <taxon>Planctomycetia</taxon>
        <taxon>Planctomycetales</taxon>
        <taxon>Planctomycetaceae</taxon>
        <taxon>Gimesia</taxon>
    </lineage>
</organism>
<dbReference type="AlphaFoldDB" id="A0A517VIE3"/>
<evidence type="ECO:0000256" key="1">
    <source>
        <dbReference type="SAM" id="MobiDB-lite"/>
    </source>
</evidence>
<feature type="region of interest" description="Disordered" evidence="1">
    <location>
        <begin position="175"/>
        <end position="200"/>
    </location>
</feature>
<accession>A0A517VIE3</accession>
<dbReference type="EMBL" id="CP036343">
    <property type="protein sequence ID" value="QDT92779.1"/>
    <property type="molecule type" value="Genomic_DNA"/>
</dbReference>
<feature type="domain" description="SpoVR-like C-terminal" evidence="3">
    <location>
        <begin position="435"/>
        <end position="486"/>
    </location>
</feature>
<evidence type="ECO:0000259" key="3">
    <source>
        <dbReference type="Pfam" id="PF24755"/>
    </source>
</evidence>
<dbReference type="PANTHER" id="PTHR30029">
    <property type="entry name" value="STAGE V SPORULATION PROTEIN R"/>
    <property type="match status" value="1"/>
</dbReference>
<protein>
    <submittedName>
        <fullName evidence="4">SpoVR family protein</fullName>
    </submittedName>
</protein>
<sequence length="509" mass="60290">MVVTTYRPLPKELSDIQQEMEQHALDYGLDFFKTIFEVLDYEELSMFAAYGGFPVRYPHWRFGAQYDELMKGYSYGLQKIYEMVINTDPCYAYLLSANDITDQKLVIAHVYGHCDFFKNNAWFSQTNRKMLDQMANHATRMNRHIDNHGYEVVETFIDTCLSLESLIDPYSPHIRRTQKTETRAETKKRTDEESESTGGRFPAKYYMDRYINPEEVLEEEASQKRQKARELSDQMKFPKERMRDVLYFLIQYAPLEDWQRDVLTIIHDEACYFAPQGQTKIMNEGWASFWHSTIMTRHGLTDEGLINYADHHSGTMATSPNRLNPYKLGIELLKDIEERWNKGQFGPEYENCTDMYQKEHWDQDLGLGREKIFEVRRIHNDITFIDTFLTPEFCYKQKMFSFAYNDSNKTYEIQSREFQQIKQQLLNSLSNHGRPVIYVQDANYKNRGELYLEHEYLGVELKLDYAQDTLVNLHTIWKRPVNIETVVDDRPTILSYDGKKHSTNSKEKN</sequence>
<dbReference type="InterPro" id="IPR007390">
    <property type="entry name" value="Spore_V_R"/>
</dbReference>
<feature type="domain" description="SpoVR protein-like N-terminal" evidence="2">
    <location>
        <begin position="11"/>
        <end position="433"/>
    </location>
</feature>
<gene>
    <name evidence="4" type="ORF">Pan161_44490</name>
</gene>
<feature type="compositionally biased region" description="Basic and acidic residues" evidence="1">
    <location>
        <begin position="178"/>
        <end position="191"/>
    </location>
</feature>
<dbReference type="RefSeq" id="WP_197995451.1">
    <property type="nucleotide sequence ID" value="NZ_CP036343.1"/>
</dbReference>
<name>A0A517VIE3_9PLAN</name>
<evidence type="ECO:0000313" key="4">
    <source>
        <dbReference type="EMBL" id="QDT92779.1"/>
    </source>
</evidence>
<dbReference type="Proteomes" id="UP000316855">
    <property type="component" value="Chromosome"/>
</dbReference>
<dbReference type="Pfam" id="PF04293">
    <property type="entry name" value="SpoVR"/>
    <property type="match status" value="1"/>
</dbReference>
<evidence type="ECO:0000313" key="5">
    <source>
        <dbReference type="Proteomes" id="UP000316855"/>
    </source>
</evidence>